<comment type="caution">
    <text evidence="2">The sequence shown here is derived from an EMBL/GenBank/DDBJ whole genome shotgun (WGS) entry which is preliminary data.</text>
</comment>
<dbReference type="InterPro" id="IPR004843">
    <property type="entry name" value="Calcineurin-like_PHP"/>
</dbReference>
<dbReference type="Proteomes" id="UP000018461">
    <property type="component" value="Unassembled WGS sequence"/>
</dbReference>
<dbReference type="Pfam" id="PF00149">
    <property type="entry name" value="Metallophos"/>
    <property type="match status" value="1"/>
</dbReference>
<dbReference type="EMBL" id="AFZC02000003">
    <property type="protein sequence ID" value="EHL11925.1"/>
    <property type="molecule type" value="Genomic_DNA"/>
</dbReference>
<dbReference type="InterPro" id="IPR029052">
    <property type="entry name" value="Metallo-depent_PP-like"/>
</dbReference>
<dbReference type="RefSeq" id="WP_009534615.1">
    <property type="nucleotide sequence ID" value="NZ_KE148312.1"/>
</dbReference>
<accession>G9WN22</accession>
<dbReference type="PANTHER" id="PTHR12905:SF0">
    <property type="entry name" value="CALCINEURIN-LIKE PHOSPHOESTERASE DOMAIN-CONTAINING PROTEIN"/>
    <property type="match status" value="1"/>
</dbReference>
<feature type="domain" description="Calcineurin-like phosphoesterase" evidence="1">
    <location>
        <begin position="14"/>
        <end position="168"/>
    </location>
</feature>
<dbReference type="HOGENOM" id="CLU_095253_0_0_9"/>
<dbReference type="PANTHER" id="PTHR12905">
    <property type="entry name" value="METALLOPHOSPHOESTERASE"/>
    <property type="match status" value="1"/>
</dbReference>
<organism evidence="2 3">
    <name type="scientific">Oribacterium parvum ACB1</name>
    <dbReference type="NCBI Taxonomy" id="796943"/>
    <lineage>
        <taxon>Bacteria</taxon>
        <taxon>Bacillati</taxon>
        <taxon>Bacillota</taxon>
        <taxon>Clostridia</taxon>
        <taxon>Lachnospirales</taxon>
        <taxon>Lachnospiraceae</taxon>
        <taxon>Oribacterium</taxon>
    </lineage>
</organism>
<protein>
    <recommendedName>
        <fullName evidence="1">Calcineurin-like phosphoesterase domain-containing protein</fullName>
    </recommendedName>
</protein>
<gene>
    <name evidence="2" type="ORF">HMPREF9625_00755</name>
</gene>
<keyword evidence="3" id="KW-1185">Reference proteome</keyword>
<reference evidence="2" key="1">
    <citation type="submission" date="2011-08" db="EMBL/GenBank/DDBJ databases">
        <authorList>
            <consortium name="The Broad Institute Genome Sequencing Platform"/>
            <person name="Earl A."/>
            <person name="Ward D."/>
            <person name="Feldgarden M."/>
            <person name="Gevers D."/>
            <person name="Sizova M."/>
            <person name="Hazen A."/>
            <person name="Epstein S."/>
            <person name="Young S.K."/>
            <person name="Zeng Q."/>
            <person name="Gargeya S."/>
            <person name="Fitzgerald M."/>
            <person name="Haas B."/>
            <person name="Abouelleil A."/>
            <person name="Alvarado L."/>
            <person name="Arachchi H.M."/>
            <person name="Berlin A."/>
            <person name="Brown A."/>
            <person name="Chapman S.B."/>
            <person name="Chen Z."/>
            <person name="Dunbar C."/>
            <person name="Freedman E."/>
            <person name="Gearin G."/>
            <person name="Gellesch M."/>
            <person name="Goldberg J."/>
            <person name="Griggs A."/>
            <person name="Gujja S."/>
            <person name="Heiman D."/>
            <person name="Howarth C."/>
            <person name="Larson L."/>
            <person name="Lui A."/>
            <person name="MacDonald P.J.P."/>
            <person name="Montmayeur A."/>
            <person name="Murphy C."/>
            <person name="Neiman D."/>
            <person name="Pearson M."/>
            <person name="Priest M."/>
            <person name="Roberts A."/>
            <person name="Saif S."/>
            <person name="Shea T."/>
            <person name="Shenoy N."/>
            <person name="Sisk P."/>
            <person name="Stolte C."/>
            <person name="Sykes S."/>
            <person name="Wortman J."/>
            <person name="Nusbaum C."/>
            <person name="Birren B."/>
        </authorList>
    </citation>
    <scope>NUCLEOTIDE SEQUENCE</scope>
    <source>
        <strain evidence="2">ACB1</strain>
    </source>
</reference>
<dbReference type="PROSITE" id="PS50007">
    <property type="entry name" value="PIPLC_X_DOMAIN"/>
    <property type="match status" value="1"/>
</dbReference>
<dbReference type="SUPFAM" id="SSF56300">
    <property type="entry name" value="Metallo-dependent phosphatases"/>
    <property type="match status" value="1"/>
</dbReference>
<sequence>MKILCIADEENKGLWDHFKKEKLEGIDLILSAGDLNPDYLQFLVTMGKAPVLYVHGNHDESYSFKPPLGCECIEDKVYDFKGLRILGLGGAPWYKPGKFMFTEEEMRKRVQKVKKDIFLKNGFDILLTHAPIRGYGDMDDPAHRGFLAFEELVQKYRPKYMVHGHVHANYGSAFKRELVHSAGTKIVNAYDKAILELEEQEYPKEGKTGSFLYDLYKQVTAKKEQRRFHD</sequence>
<proteinExistence type="predicted"/>
<evidence type="ECO:0000313" key="3">
    <source>
        <dbReference type="Proteomes" id="UP000018461"/>
    </source>
</evidence>
<dbReference type="GO" id="GO:0016787">
    <property type="term" value="F:hydrolase activity"/>
    <property type="evidence" value="ECO:0007669"/>
    <property type="project" value="InterPro"/>
</dbReference>
<evidence type="ECO:0000313" key="2">
    <source>
        <dbReference type="EMBL" id="EHL11925.1"/>
    </source>
</evidence>
<reference evidence="2" key="2">
    <citation type="submission" date="2013-03" db="EMBL/GenBank/DDBJ databases">
        <title>The Genome Sequence of Oribacterium sp. ACB1.</title>
        <authorList>
            <consortium name="The Broad Institute Genomics Platform"/>
            <consortium name="The Broad Institute Genome Sequencing Center for Infectious Disease"/>
            <person name="Earl A."/>
            <person name="Ward D."/>
            <person name="Feldgarden M."/>
            <person name="Gevers D."/>
            <person name="Sizova M."/>
            <person name="Hazen A."/>
            <person name="Epstein S."/>
            <person name="Walker B."/>
            <person name="Young S."/>
            <person name="Zeng Q."/>
            <person name="Gargeya S."/>
            <person name="Fitzgerald M."/>
            <person name="Haas B."/>
            <person name="Abouelleil A."/>
            <person name="Allen A.W."/>
            <person name="Alvarado L."/>
            <person name="Arachchi H.M."/>
            <person name="Berlin A.M."/>
            <person name="Chapman S.B."/>
            <person name="Gainer-Dewar J."/>
            <person name="Goldberg J."/>
            <person name="Griggs A."/>
            <person name="Gujja S."/>
            <person name="Hansen M."/>
            <person name="Howarth C."/>
            <person name="Imamovic A."/>
            <person name="Ireland A."/>
            <person name="Larimer J."/>
            <person name="McCowan C."/>
            <person name="Murphy C."/>
            <person name="Pearson M."/>
            <person name="Poon T.W."/>
            <person name="Priest M."/>
            <person name="Roberts A."/>
            <person name="Saif S."/>
            <person name="Shea T."/>
            <person name="Sisk P."/>
            <person name="Sykes S."/>
            <person name="Wortman J."/>
            <person name="Nusbaum C."/>
            <person name="Birren B."/>
        </authorList>
    </citation>
    <scope>NUCLEOTIDE SEQUENCE [LARGE SCALE GENOMIC DNA]</scope>
    <source>
        <strain evidence="2">ACB1</strain>
    </source>
</reference>
<dbReference type="InterPro" id="IPR051693">
    <property type="entry name" value="UPF0046_metallophosphoest"/>
</dbReference>
<dbReference type="Gene3D" id="3.60.21.10">
    <property type="match status" value="1"/>
</dbReference>
<dbReference type="PATRIC" id="fig|796943.3.peg.1159"/>
<dbReference type="AlphaFoldDB" id="G9WN22"/>
<evidence type="ECO:0000259" key="1">
    <source>
        <dbReference type="Pfam" id="PF00149"/>
    </source>
</evidence>
<name>G9WN22_9FIRM</name>
<dbReference type="STRING" id="796943.HMPREF9625_00755"/>